<gene>
    <name evidence="1" type="ORF">LEP1GSC062_3887</name>
</gene>
<comment type="caution">
    <text evidence="1">The sequence shown here is derived from an EMBL/GenBank/DDBJ whole genome shotgun (WGS) entry which is preliminary data.</text>
</comment>
<dbReference type="EMBL" id="AHMT02000016">
    <property type="protein sequence ID" value="EQA63739.1"/>
    <property type="molecule type" value="Genomic_DNA"/>
</dbReference>
<reference evidence="1" key="1">
    <citation type="submission" date="2013-05" db="EMBL/GenBank/DDBJ databases">
        <authorList>
            <person name="Harkins D.M."/>
            <person name="Durkin A.S."/>
            <person name="Brinkac L.M."/>
            <person name="Haft D.H."/>
            <person name="Selengut J.D."/>
            <person name="Sanka R."/>
            <person name="DePew J."/>
            <person name="Purushe J."/>
            <person name="Hartskeerl R.A."/>
            <person name="Ahmed A."/>
            <person name="van der Linden H."/>
            <person name="Goris M.G.A."/>
            <person name="Vinetz J.M."/>
            <person name="Sutton G.G."/>
            <person name="Nierman W.C."/>
            <person name="Fouts D.E."/>
        </authorList>
    </citation>
    <scope>NUCLEOTIDE SEQUENCE [LARGE SCALE GENOMIC DNA]</scope>
    <source>
        <strain evidence="1">L 60</strain>
    </source>
</reference>
<sequence>MSCFGRYYGLKALKCGNSPTKLNNEKEGLFEHSIFLRDNLWELPAL</sequence>
<evidence type="ECO:0000313" key="2">
    <source>
        <dbReference type="Proteomes" id="UP000018747"/>
    </source>
</evidence>
<proteinExistence type="predicted"/>
<keyword evidence="2" id="KW-1185">Reference proteome</keyword>
<name>V6I8V7_9LEPT</name>
<dbReference type="Proteomes" id="UP000018747">
    <property type="component" value="Unassembled WGS sequence"/>
</dbReference>
<dbReference type="AlphaFoldDB" id="V6I8V7"/>
<protein>
    <submittedName>
        <fullName evidence="1">Uncharacterized protein</fullName>
    </submittedName>
</protein>
<organism evidence="1 2">
    <name type="scientific">Leptospira alexanderi serovar Manhao 3 str. L 60</name>
    <dbReference type="NCBI Taxonomy" id="1049759"/>
    <lineage>
        <taxon>Bacteria</taxon>
        <taxon>Pseudomonadati</taxon>
        <taxon>Spirochaetota</taxon>
        <taxon>Spirochaetia</taxon>
        <taxon>Leptospirales</taxon>
        <taxon>Leptospiraceae</taxon>
        <taxon>Leptospira</taxon>
    </lineage>
</organism>
<evidence type="ECO:0000313" key="1">
    <source>
        <dbReference type="EMBL" id="EQA63739.1"/>
    </source>
</evidence>
<accession>V6I8V7</accession>